<dbReference type="PANTHER" id="PTHR21198">
    <property type="entry name" value="GLUTAMATE RACEMASE"/>
    <property type="match status" value="1"/>
</dbReference>
<sequence length="238" mass="25844">MILGVIGGLGPMATAYFLELIIKMTDANCDSEHLEMIIHNCPSIPDRTNFILEKSKENPITPMIRIGNQLEKQGVSAIAIPCITAHCFHKELANFINVPIIHIVKETASLLKENGVKIVGIAATDGAIATKLFQNELASVGIDTIIPKKKTQGYVTDLIYGNVKAGKPVDMNKFSVVSKELRQNGSEVIVLGCTELSLIKRDYTIGSGYVDAMEVLAKASILSCQGLLKSQYNDLITK</sequence>
<comment type="similarity">
    <text evidence="1">Belongs to the aspartate/glutamate racemases family.</text>
</comment>
<dbReference type="EC" id="5.1.1.-" evidence="3"/>
<accession>A0A6A7KB37</accession>
<keyword evidence="4" id="KW-1185">Reference proteome</keyword>
<dbReference type="GO" id="GO:0047661">
    <property type="term" value="F:amino-acid racemase activity"/>
    <property type="evidence" value="ECO:0007669"/>
    <property type="project" value="InterPro"/>
</dbReference>
<evidence type="ECO:0000313" key="3">
    <source>
        <dbReference type="EMBL" id="MPW26759.1"/>
    </source>
</evidence>
<evidence type="ECO:0000313" key="4">
    <source>
        <dbReference type="Proteomes" id="UP000440004"/>
    </source>
</evidence>
<protein>
    <submittedName>
        <fullName evidence="3">Amino acid racemase</fullName>
        <ecNumber evidence="3">5.1.1.-</ecNumber>
    </submittedName>
</protein>
<reference evidence="3 4" key="1">
    <citation type="submission" date="2019-10" db="EMBL/GenBank/DDBJ databases">
        <title>Alkalibaculum tamaniensis sp.nov., a new alkaliphilic acetogen, isolated on methoxylated aromatics from a mud volcano.</title>
        <authorList>
            <person name="Khomyakova M.A."/>
            <person name="Merkel A.Y."/>
            <person name="Bonch-Osmolovskaya E.A."/>
            <person name="Slobodkin A.I."/>
        </authorList>
    </citation>
    <scope>NUCLEOTIDE SEQUENCE [LARGE SCALE GENOMIC DNA]</scope>
    <source>
        <strain evidence="3 4">M08DMB</strain>
    </source>
</reference>
<dbReference type="InterPro" id="IPR001920">
    <property type="entry name" value="Asp/Glu_race"/>
</dbReference>
<dbReference type="Pfam" id="PF01177">
    <property type="entry name" value="Asp_Glu_race"/>
    <property type="match status" value="1"/>
</dbReference>
<dbReference type="AlphaFoldDB" id="A0A6A7KB37"/>
<evidence type="ECO:0000256" key="1">
    <source>
        <dbReference type="ARBA" id="ARBA00007847"/>
    </source>
</evidence>
<keyword evidence="2 3" id="KW-0413">Isomerase</keyword>
<proteinExistence type="inferred from homology"/>
<dbReference type="PANTHER" id="PTHR21198:SF7">
    <property type="entry name" value="ASPARTATE-GLUTAMATE RACEMASE FAMILY"/>
    <property type="match status" value="1"/>
</dbReference>
<dbReference type="SUPFAM" id="SSF53681">
    <property type="entry name" value="Aspartate/glutamate racemase"/>
    <property type="match status" value="2"/>
</dbReference>
<gene>
    <name evidence="3" type="ORF">GC105_13285</name>
</gene>
<dbReference type="NCBIfam" id="TIGR00035">
    <property type="entry name" value="asp_race"/>
    <property type="match status" value="1"/>
</dbReference>
<comment type="caution">
    <text evidence="3">The sequence shown here is derived from an EMBL/GenBank/DDBJ whole genome shotgun (WGS) entry which is preliminary data.</text>
</comment>
<organism evidence="3 4">
    <name type="scientific">Alkalibaculum sporogenes</name>
    <dbReference type="NCBI Taxonomy" id="2655001"/>
    <lineage>
        <taxon>Bacteria</taxon>
        <taxon>Bacillati</taxon>
        <taxon>Bacillota</taxon>
        <taxon>Clostridia</taxon>
        <taxon>Eubacteriales</taxon>
        <taxon>Eubacteriaceae</taxon>
        <taxon>Alkalibaculum</taxon>
    </lineage>
</organism>
<dbReference type="RefSeq" id="WP_152805664.1">
    <property type="nucleotide sequence ID" value="NZ_WHNX01000026.1"/>
</dbReference>
<evidence type="ECO:0000256" key="2">
    <source>
        <dbReference type="ARBA" id="ARBA00023235"/>
    </source>
</evidence>
<dbReference type="InterPro" id="IPR004380">
    <property type="entry name" value="Asp_race"/>
</dbReference>
<dbReference type="EMBL" id="WHNX01000026">
    <property type="protein sequence ID" value="MPW26759.1"/>
    <property type="molecule type" value="Genomic_DNA"/>
</dbReference>
<dbReference type="Proteomes" id="UP000440004">
    <property type="component" value="Unassembled WGS sequence"/>
</dbReference>
<dbReference type="Gene3D" id="3.40.50.1860">
    <property type="match status" value="2"/>
</dbReference>
<dbReference type="InterPro" id="IPR015942">
    <property type="entry name" value="Asp/Glu/hydantoin_racemase"/>
</dbReference>
<name>A0A6A7KB37_9FIRM</name>